<proteinExistence type="predicted"/>
<evidence type="ECO:0000313" key="5">
    <source>
        <dbReference type="Proteomes" id="UP000028725"/>
    </source>
</evidence>
<dbReference type="PANTHER" id="PTHR22789">
    <property type="entry name" value="FUCULOSE PHOSPHATE ALDOLASE"/>
    <property type="match status" value="1"/>
</dbReference>
<organism evidence="4 5">
    <name type="scientific">Hyalangium minutum</name>
    <dbReference type="NCBI Taxonomy" id="394096"/>
    <lineage>
        <taxon>Bacteria</taxon>
        <taxon>Pseudomonadati</taxon>
        <taxon>Myxococcota</taxon>
        <taxon>Myxococcia</taxon>
        <taxon>Myxococcales</taxon>
        <taxon>Cystobacterineae</taxon>
        <taxon>Archangiaceae</taxon>
        <taxon>Hyalangium</taxon>
    </lineage>
</organism>
<evidence type="ECO:0000259" key="3">
    <source>
        <dbReference type="SMART" id="SM01007"/>
    </source>
</evidence>
<protein>
    <recommendedName>
        <fullName evidence="3">Class II aldolase/adducin N-terminal domain-containing protein</fullName>
    </recommendedName>
</protein>
<dbReference type="Pfam" id="PF00596">
    <property type="entry name" value="Aldolase_II"/>
    <property type="match status" value="1"/>
</dbReference>
<dbReference type="SMART" id="SM01007">
    <property type="entry name" value="Aldolase_II"/>
    <property type="match status" value="1"/>
</dbReference>
<reference evidence="4 5" key="1">
    <citation type="submission" date="2014-04" db="EMBL/GenBank/DDBJ databases">
        <title>Genome assembly of Hyalangium minutum DSM 14724.</title>
        <authorList>
            <person name="Sharma G."/>
            <person name="Subramanian S."/>
        </authorList>
    </citation>
    <scope>NUCLEOTIDE SEQUENCE [LARGE SCALE GENOMIC DNA]</scope>
    <source>
        <strain evidence="4 5">DSM 14724</strain>
    </source>
</reference>
<dbReference type="EMBL" id="JMCB01000017">
    <property type="protein sequence ID" value="KFE63535.1"/>
    <property type="molecule type" value="Genomic_DNA"/>
</dbReference>
<dbReference type="InterPro" id="IPR050197">
    <property type="entry name" value="Aldolase_class_II_sugar_metab"/>
</dbReference>
<evidence type="ECO:0000313" key="4">
    <source>
        <dbReference type="EMBL" id="KFE63535.1"/>
    </source>
</evidence>
<dbReference type="GO" id="GO:0005829">
    <property type="term" value="C:cytosol"/>
    <property type="evidence" value="ECO:0007669"/>
    <property type="project" value="TreeGrafter"/>
</dbReference>
<dbReference type="PANTHER" id="PTHR22789:SF0">
    <property type="entry name" value="3-OXO-TETRONATE 4-PHOSPHATE DECARBOXYLASE-RELATED"/>
    <property type="match status" value="1"/>
</dbReference>
<dbReference type="STRING" id="394096.DB31_2653"/>
<dbReference type="InterPro" id="IPR036409">
    <property type="entry name" value="Aldolase_II/adducin_N_sf"/>
</dbReference>
<dbReference type="AlphaFoldDB" id="A0A085W772"/>
<dbReference type="InterPro" id="IPR001303">
    <property type="entry name" value="Aldolase_II/adducin_N"/>
</dbReference>
<dbReference type="OrthoDB" id="5291399at2"/>
<evidence type="ECO:0000256" key="1">
    <source>
        <dbReference type="ARBA" id="ARBA00022723"/>
    </source>
</evidence>
<dbReference type="GO" id="GO:0016832">
    <property type="term" value="F:aldehyde-lyase activity"/>
    <property type="evidence" value="ECO:0007669"/>
    <property type="project" value="TreeGrafter"/>
</dbReference>
<dbReference type="SUPFAM" id="SSF53639">
    <property type="entry name" value="AraD/HMP-PK domain-like"/>
    <property type="match status" value="1"/>
</dbReference>
<dbReference type="RefSeq" id="WP_052420473.1">
    <property type="nucleotide sequence ID" value="NZ_JMCB01000017.1"/>
</dbReference>
<keyword evidence="5" id="KW-1185">Reference proteome</keyword>
<keyword evidence="1" id="KW-0479">Metal-binding</keyword>
<dbReference type="GO" id="GO:0046872">
    <property type="term" value="F:metal ion binding"/>
    <property type="evidence" value="ECO:0007669"/>
    <property type="project" value="UniProtKB-KW"/>
</dbReference>
<accession>A0A085W772</accession>
<name>A0A085W772_9BACT</name>
<evidence type="ECO:0000256" key="2">
    <source>
        <dbReference type="ARBA" id="ARBA00023239"/>
    </source>
</evidence>
<dbReference type="Proteomes" id="UP000028725">
    <property type="component" value="Unassembled WGS sequence"/>
</dbReference>
<dbReference type="GO" id="GO:0019323">
    <property type="term" value="P:pentose catabolic process"/>
    <property type="evidence" value="ECO:0007669"/>
    <property type="project" value="TreeGrafter"/>
</dbReference>
<keyword evidence="2" id="KW-0456">Lyase</keyword>
<dbReference type="Gene3D" id="3.40.225.10">
    <property type="entry name" value="Class II aldolase/adducin N-terminal domain"/>
    <property type="match status" value="1"/>
</dbReference>
<comment type="caution">
    <text evidence="4">The sequence shown here is derived from an EMBL/GenBank/DDBJ whole genome shotgun (WGS) entry which is preliminary data.</text>
</comment>
<feature type="domain" description="Class II aldolase/adducin N-terminal" evidence="3">
    <location>
        <begin position="13"/>
        <end position="190"/>
    </location>
</feature>
<sequence>MSEGFVPLPKLRADVVSTSHRLHANGWVANHDGNVSVRLKGERFLITCTAVSKRDIDDASLLVVDPQGKVLEGRRKPFGELDLHLAVYRGRPEAQVVLHAHPPVATAFGLVGQELSPIALPEMVVSLGDRVPTLQRAMPKDPEGAKRVESAASEYDAFLLSGNGVITLGEDLTQALLRMELVEHYAKILMAARSLGTVQPLAPADVQKLLEARKKAGLGPRR</sequence>
<gene>
    <name evidence="4" type="ORF">DB31_2653</name>
</gene>